<name>A0A835CNZ7_APHGI</name>
<dbReference type="NCBIfam" id="TIGR00879">
    <property type="entry name" value="SP"/>
    <property type="match status" value="1"/>
</dbReference>
<feature type="transmembrane region" description="Helical" evidence="9">
    <location>
        <begin position="368"/>
        <end position="390"/>
    </location>
</feature>
<feature type="transmembrane region" description="Helical" evidence="9">
    <location>
        <begin position="304"/>
        <end position="324"/>
    </location>
</feature>
<dbReference type="PROSITE" id="PS50850">
    <property type="entry name" value="MFS"/>
    <property type="match status" value="1"/>
</dbReference>
<dbReference type="Gene3D" id="1.20.1250.20">
    <property type="entry name" value="MFS general substrate transporter like domains"/>
    <property type="match status" value="1"/>
</dbReference>
<dbReference type="InterPro" id="IPR036259">
    <property type="entry name" value="MFS_trans_sf"/>
</dbReference>
<dbReference type="EMBL" id="JACMRX010000005">
    <property type="protein sequence ID" value="KAF7990049.1"/>
    <property type="molecule type" value="Genomic_DNA"/>
</dbReference>
<feature type="transmembrane region" description="Helical" evidence="9">
    <location>
        <begin position="195"/>
        <end position="213"/>
    </location>
</feature>
<proteinExistence type="inferred from homology"/>
<dbReference type="OrthoDB" id="6612291at2759"/>
<dbReference type="PRINTS" id="PR00171">
    <property type="entry name" value="SUGRTRNSPORT"/>
</dbReference>
<evidence type="ECO:0000259" key="10">
    <source>
        <dbReference type="PROSITE" id="PS50850"/>
    </source>
</evidence>
<accession>A0A835CNZ7</accession>
<feature type="transmembrane region" description="Helical" evidence="9">
    <location>
        <begin position="162"/>
        <end position="183"/>
    </location>
</feature>
<evidence type="ECO:0000256" key="7">
    <source>
        <dbReference type="ARBA" id="ARBA00024348"/>
    </source>
</evidence>
<dbReference type="PANTHER" id="PTHR48021:SF1">
    <property type="entry name" value="GH07001P-RELATED"/>
    <property type="match status" value="1"/>
</dbReference>
<keyword evidence="12" id="KW-1185">Reference proteome</keyword>
<dbReference type="CDD" id="cd17358">
    <property type="entry name" value="MFS_GLUT6_8_Class3_like"/>
    <property type="match status" value="1"/>
</dbReference>
<keyword evidence="4 9" id="KW-1133">Transmembrane helix</keyword>
<keyword evidence="3 9" id="KW-0812">Transmembrane</keyword>
<keyword evidence="8" id="KW-0813">Transport</keyword>
<evidence type="ECO:0000256" key="1">
    <source>
        <dbReference type="ARBA" id="ARBA00004651"/>
    </source>
</evidence>
<feature type="transmembrane region" description="Helical" evidence="9">
    <location>
        <begin position="470"/>
        <end position="489"/>
    </location>
</feature>
<feature type="transmembrane region" description="Helical" evidence="9">
    <location>
        <begin position="402"/>
        <end position="426"/>
    </location>
</feature>
<comment type="similarity">
    <text evidence="7">Belongs to the major facilitator superfamily. Sugar transporter (TC 2.A.1.1) family. Trehalose transporter subfamily.</text>
</comment>
<organism evidence="11 12">
    <name type="scientific">Aphidius gifuensis</name>
    <name type="common">Parasitoid wasp</name>
    <dbReference type="NCBI Taxonomy" id="684658"/>
    <lineage>
        <taxon>Eukaryota</taxon>
        <taxon>Metazoa</taxon>
        <taxon>Ecdysozoa</taxon>
        <taxon>Arthropoda</taxon>
        <taxon>Hexapoda</taxon>
        <taxon>Insecta</taxon>
        <taxon>Pterygota</taxon>
        <taxon>Neoptera</taxon>
        <taxon>Endopterygota</taxon>
        <taxon>Hymenoptera</taxon>
        <taxon>Apocrita</taxon>
        <taxon>Ichneumonoidea</taxon>
        <taxon>Braconidae</taxon>
        <taxon>Aphidiinae</taxon>
        <taxon>Aphidius</taxon>
    </lineage>
</organism>
<evidence type="ECO:0000256" key="3">
    <source>
        <dbReference type="ARBA" id="ARBA00022692"/>
    </source>
</evidence>
<evidence type="ECO:0000256" key="9">
    <source>
        <dbReference type="SAM" id="Phobius"/>
    </source>
</evidence>
<dbReference type="InterPro" id="IPR005828">
    <property type="entry name" value="MFS_sugar_transport-like"/>
</dbReference>
<feature type="transmembrane region" description="Helical" evidence="9">
    <location>
        <begin position="139"/>
        <end position="156"/>
    </location>
</feature>
<dbReference type="Proteomes" id="UP000639338">
    <property type="component" value="Unassembled WGS sequence"/>
</dbReference>
<evidence type="ECO:0000256" key="2">
    <source>
        <dbReference type="ARBA" id="ARBA00022475"/>
    </source>
</evidence>
<dbReference type="InterPro" id="IPR005829">
    <property type="entry name" value="Sugar_transporter_CS"/>
</dbReference>
<dbReference type="Pfam" id="PF00083">
    <property type="entry name" value="Sugar_tr"/>
    <property type="match status" value="1"/>
</dbReference>
<dbReference type="GO" id="GO:0051119">
    <property type="term" value="F:sugar transmembrane transporter activity"/>
    <property type="evidence" value="ECO:0007669"/>
    <property type="project" value="InterPro"/>
</dbReference>
<dbReference type="InterPro" id="IPR020846">
    <property type="entry name" value="MFS_dom"/>
</dbReference>
<feature type="transmembrane region" description="Helical" evidence="9">
    <location>
        <begin position="106"/>
        <end position="127"/>
    </location>
</feature>
<dbReference type="InterPro" id="IPR050549">
    <property type="entry name" value="MFS_Trehalose_Transporter"/>
</dbReference>
<dbReference type="PANTHER" id="PTHR48021">
    <property type="match status" value="1"/>
</dbReference>
<sequence length="524" mass="57084">MDYTNGMQSTSSLNFVSETTPLLSEASTSSTSSKMPEKNIGISQQTLVSRGGESVNKARKVPQYVAGLASTLGALAAGMVLGWTSPAGENGIELDKQYNIRIDDEQFAWIGSIFNLGAAAICVPIGIICDKIGRKKAMLLLTIPFTIGWLLIIFSSSVKMFYIGRFILGVSGGAFCVTAPMYTAEIAESSIRGTLGSYFQLMLTVGILMTYTLGTFMSMRVLSIVSAIVPLVFCAVFIMMPETPVYLLKKGQINSARSSYRWLRGSTYDIEPEMTAQNEALAEANRNTISFLSAIKTKAARRGLIIAFGLMTVQQLSGVNAIIFYSGKIFKSAGANMDPNLQTVIVGIMQVVAVFISTLIVDRLGRRVLLLVSSAFMCISAFTMGFYFNLQSNGTDVSSISWVPLVAICLFIVLFSIGFGPIPWMMMGEIFSPQIKGIAGSSACLFNWIMAFFVTKFYSNFESSFGSDRTFWIFSFICALGFVFVFLIVPETKGKTLEEIQCELSGEPITTTTQNNNSNSNSKM</sequence>
<gene>
    <name evidence="11" type="ORF">HCN44_008723</name>
</gene>
<dbReference type="AlphaFoldDB" id="A0A835CNZ7"/>
<dbReference type="GO" id="GO:0005886">
    <property type="term" value="C:plasma membrane"/>
    <property type="evidence" value="ECO:0007669"/>
    <property type="project" value="UniProtKB-SubCell"/>
</dbReference>
<evidence type="ECO:0000256" key="8">
    <source>
        <dbReference type="RuleBase" id="RU003346"/>
    </source>
</evidence>
<keyword evidence="6" id="KW-0325">Glycoprotein</keyword>
<evidence type="ECO:0000313" key="11">
    <source>
        <dbReference type="EMBL" id="KAF7990049.1"/>
    </source>
</evidence>
<feature type="transmembrane region" description="Helical" evidence="9">
    <location>
        <begin position="219"/>
        <end position="240"/>
    </location>
</feature>
<comment type="subcellular location">
    <subcellularLocation>
        <location evidence="1">Cell membrane</location>
        <topology evidence="1">Multi-pass membrane protein</topology>
    </subcellularLocation>
</comment>
<comment type="caution">
    <text evidence="11">The sequence shown here is derived from an EMBL/GenBank/DDBJ whole genome shotgun (WGS) entry which is preliminary data.</text>
</comment>
<feature type="transmembrane region" description="Helical" evidence="9">
    <location>
        <begin position="344"/>
        <end position="361"/>
    </location>
</feature>
<keyword evidence="2" id="KW-1003">Cell membrane</keyword>
<protein>
    <recommendedName>
        <fullName evidence="10">Major facilitator superfamily (MFS) profile domain-containing protein</fullName>
    </recommendedName>
</protein>
<dbReference type="InterPro" id="IPR003663">
    <property type="entry name" value="Sugar/inositol_transpt"/>
</dbReference>
<reference evidence="11 12" key="1">
    <citation type="submission" date="2020-08" db="EMBL/GenBank/DDBJ databases">
        <title>Aphidius gifuensis genome sequencing and assembly.</title>
        <authorList>
            <person name="Du Z."/>
        </authorList>
    </citation>
    <scope>NUCLEOTIDE SEQUENCE [LARGE SCALE GENOMIC DNA]</scope>
    <source>
        <strain evidence="11">YNYX2018</strain>
        <tissue evidence="11">Adults</tissue>
    </source>
</reference>
<evidence type="ECO:0000256" key="6">
    <source>
        <dbReference type="ARBA" id="ARBA00023180"/>
    </source>
</evidence>
<dbReference type="PROSITE" id="PS00217">
    <property type="entry name" value="SUGAR_TRANSPORT_2"/>
    <property type="match status" value="1"/>
</dbReference>
<keyword evidence="5 9" id="KW-0472">Membrane</keyword>
<evidence type="ECO:0000256" key="5">
    <source>
        <dbReference type="ARBA" id="ARBA00023136"/>
    </source>
</evidence>
<evidence type="ECO:0000256" key="4">
    <source>
        <dbReference type="ARBA" id="ARBA00022989"/>
    </source>
</evidence>
<feature type="transmembrane region" description="Helical" evidence="9">
    <location>
        <begin position="64"/>
        <end position="86"/>
    </location>
</feature>
<feature type="transmembrane region" description="Helical" evidence="9">
    <location>
        <begin position="438"/>
        <end position="458"/>
    </location>
</feature>
<dbReference type="SUPFAM" id="SSF103473">
    <property type="entry name" value="MFS general substrate transporter"/>
    <property type="match status" value="1"/>
</dbReference>
<dbReference type="FunFam" id="1.20.1250.20:FF:000055">
    <property type="entry name" value="Facilitated trehalose transporter Tret1-2 homolog"/>
    <property type="match status" value="1"/>
</dbReference>
<feature type="domain" description="Major facilitator superfamily (MFS) profile" evidence="10">
    <location>
        <begin position="62"/>
        <end position="493"/>
    </location>
</feature>
<evidence type="ECO:0000313" key="12">
    <source>
        <dbReference type="Proteomes" id="UP000639338"/>
    </source>
</evidence>
<dbReference type="InterPro" id="IPR044775">
    <property type="entry name" value="MFS_ERD6/Tret1-like"/>
</dbReference>